<dbReference type="EMBL" id="JAROKS010000007">
    <property type="protein sequence ID" value="KAK1802039.1"/>
    <property type="molecule type" value="Genomic_DNA"/>
</dbReference>
<dbReference type="AlphaFoldDB" id="A0AAD9E2L1"/>
<reference evidence="1" key="1">
    <citation type="submission" date="2023-03" db="EMBL/GenBank/DDBJ databases">
        <title>Electrophorus voltai genome.</title>
        <authorList>
            <person name="Bian C."/>
        </authorList>
    </citation>
    <scope>NUCLEOTIDE SEQUENCE</scope>
    <source>
        <strain evidence="1">CB-2022</strain>
        <tissue evidence="1">Muscle</tissue>
    </source>
</reference>
<dbReference type="Proteomes" id="UP001239994">
    <property type="component" value="Unassembled WGS sequence"/>
</dbReference>
<accession>A0AAD9E2L1</accession>
<proteinExistence type="predicted"/>
<sequence length="332" mass="35602">MTGSALALPSYIVHVDTESEGTYAGSKPLVREVGRRRSMGQYGQCIKAGDGCPAISPQCPAISPQYPAITPQYSAITPHCPAMSPQYPDITPQCPAISPQCPAISPQYPAITPQCPAITPQYPAITPQCRDITPQCPAITPQCPDITPQCPAISPQCPAISPQYPAITPQYSAITPQCHDKTPQCPAISPLYPDITLRLPRGQGQVVSGGVKLGGASVLVLCPRQPALSEAVCVGTSPVDQRCHMEMEAISSCGTFNQTDRQSLMNKGKISQENCMKISPPREESGCCEVQLYPVNNMDSGCKGLDTEVIHMVVNTIFPVVYELLLDVRPWL</sequence>
<organism evidence="1 2">
    <name type="scientific">Electrophorus voltai</name>
    <dbReference type="NCBI Taxonomy" id="2609070"/>
    <lineage>
        <taxon>Eukaryota</taxon>
        <taxon>Metazoa</taxon>
        <taxon>Chordata</taxon>
        <taxon>Craniata</taxon>
        <taxon>Vertebrata</taxon>
        <taxon>Euteleostomi</taxon>
        <taxon>Actinopterygii</taxon>
        <taxon>Neopterygii</taxon>
        <taxon>Teleostei</taxon>
        <taxon>Ostariophysi</taxon>
        <taxon>Gymnotiformes</taxon>
        <taxon>Gymnotoidei</taxon>
        <taxon>Gymnotidae</taxon>
        <taxon>Electrophorus</taxon>
    </lineage>
</organism>
<keyword evidence="2" id="KW-1185">Reference proteome</keyword>
<comment type="caution">
    <text evidence="1">The sequence shown here is derived from an EMBL/GenBank/DDBJ whole genome shotgun (WGS) entry which is preliminary data.</text>
</comment>
<evidence type="ECO:0000313" key="2">
    <source>
        <dbReference type="Proteomes" id="UP001239994"/>
    </source>
</evidence>
<name>A0AAD9E2L1_9TELE</name>
<protein>
    <submittedName>
        <fullName evidence="1">Uncharacterized protein</fullName>
    </submittedName>
</protein>
<evidence type="ECO:0000313" key="1">
    <source>
        <dbReference type="EMBL" id="KAK1802039.1"/>
    </source>
</evidence>
<gene>
    <name evidence="1" type="ORF">P4O66_004383</name>
</gene>